<dbReference type="EMBL" id="WNTK01000008">
    <property type="protein sequence ID" value="KAG9478580.1"/>
    <property type="molecule type" value="Genomic_DNA"/>
</dbReference>
<evidence type="ECO:0000313" key="2">
    <source>
        <dbReference type="Proteomes" id="UP000770717"/>
    </source>
</evidence>
<dbReference type="Proteomes" id="UP000770717">
    <property type="component" value="Unassembled WGS sequence"/>
</dbReference>
<gene>
    <name evidence="1" type="ORF">GDO78_012306</name>
</gene>
<accession>A0A8J6K4N6</accession>
<sequence length="84" mass="9261">MEKTLKEPQGLNGMKETALACLTALVSAEADKPQAQLPGGNTASRHPWLRDVGHFFFDSQASCCLTDFFFSFPALRCLIQVARE</sequence>
<proteinExistence type="predicted"/>
<keyword evidence="2" id="KW-1185">Reference proteome</keyword>
<organism evidence="1 2">
    <name type="scientific">Eleutherodactylus coqui</name>
    <name type="common">Puerto Rican coqui</name>
    <dbReference type="NCBI Taxonomy" id="57060"/>
    <lineage>
        <taxon>Eukaryota</taxon>
        <taxon>Metazoa</taxon>
        <taxon>Chordata</taxon>
        <taxon>Craniata</taxon>
        <taxon>Vertebrata</taxon>
        <taxon>Euteleostomi</taxon>
        <taxon>Amphibia</taxon>
        <taxon>Batrachia</taxon>
        <taxon>Anura</taxon>
        <taxon>Neobatrachia</taxon>
        <taxon>Hyloidea</taxon>
        <taxon>Eleutherodactylidae</taxon>
        <taxon>Eleutherodactylinae</taxon>
        <taxon>Eleutherodactylus</taxon>
        <taxon>Eleutherodactylus</taxon>
    </lineage>
</organism>
<name>A0A8J6K4N6_ELECQ</name>
<dbReference type="AlphaFoldDB" id="A0A8J6K4N6"/>
<reference evidence="1" key="1">
    <citation type="thesis" date="2020" institute="ProQuest LLC" country="789 East Eisenhower Parkway, Ann Arbor, MI, USA">
        <title>Comparative Genomics and Chromosome Evolution.</title>
        <authorList>
            <person name="Mudd A.B."/>
        </authorList>
    </citation>
    <scope>NUCLEOTIDE SEQUENCE</scope>
    <source>
        <strain evidence="1">HN-11 Male</strain>
        <tissue evidence="1">Kidney and liver</tissue>
    </source>
</reference>
<protein>
    <submittedName>
        <fullName evidence="1">Uncharacterized protein</fullName>
    </submittedName>
</protein>
<evidence type="ECO:0000313" key="1">
    <source>
        <dbReference type="EMBL" id="KAG9478580.1"/>
    </source>
</evidence>
<comment type="caution">
    <text evidence="1">The sequence shown here is derived from an EMBL/GenBank/DDBJ whole genome shotgun (WGS) entry which is preliminary data.</text>
</comment>